<evidence type="ECO:0000256" key="2">
    <source>
        <dbReference type="ARBA" id="ARBA00023033"/>
    </source>
</evidence>
<dbReference type="PANTHER" id="PTHR13789:SF309">
    <property type="entry name" value="PUTATIVE (AFU_ORTHOLOGUE AFUA_6G14510)-RELATED"/>
    <property type="match status" value="1"/>
</dbReference>
<dbReference type="InterPro" id="IPR050493">
    <property type="entry name" value="FAD-dep_Monooxygenase_BioMet"/>
</dbReference>
<name>A0ABZ1TML8_STRVG</name>
<dbReference type="Gene3D" id="3.50.50.60">
    <property type="entry name" value="FAD/NAD(P)-binding domain"/>
    <property type="match status" value="1"/>
</dbReference>
<evidence type="ECO:0000256" key="4">
    <source>
        <dbReference type="SAM" id="Phobius"/>
    </source>
</evidence>
<feature type="transmembrane region" description="Helical" evidence="4">
    <location>
        <begin position="12"/>
        <end position="33"/>
    </location>
</feature>
<dbReference type="InterPro" id="IPR036188">
    <property type="entry name" value="FAD/NAD-bd_sf"/>
</dbReference>
<evidence type="ECO:0000313" key="7">
    <source>
        <dbReference type="Proteomes" id="UP001432039"/>
    </source>
</evidence>
<dbReference type="EMBL" id="CP108090">
    <property type="protein sequence ID" value="WUQ16256.1"/>
    <property type="molecule type" value="Genomic_DNA"/>
</dbReference>
<dbReference type="Proteomes" id="UP001432039">
    <property type="component" value="Chromosome"/>
</dbReference>
<dbReference type="SUPFAM" id="SSF51905">
    <property type="entry name" value="FAD/NAD(P)-binding domain"/>
    <property type="match status" value="1"/>
</dbReference>
<dbReference type="Gene3D" id="3.30.9.30">
    <property type="match status" value="1"/>
</dbReference>
<evidence type="ECO:0000256" key="3">
    <source>
        <dbReference type="SAM" id="MobiDB-lite"/>
    </source>
</evidence>
<keyword evidence="4" id="KW-0472">Membrane</keyword>
<sequence>MSDTVSGRAPDRAAGTAVVVGAGVGGLATAIGLRRAGWEVTVLEGRTALERYGTAFGIHPTAQTALDRLGLGDALRARAVPYRGARIRRPDGKVLAALPLERIERRAGRPELLISRPHLIDALLAALDGLGGGRIAYGRRVTDPAALTADLVVGAARRAGRVRHRASPQRPAGRLRLPEPAPLHDRPPPGPARRARPRRGSRTAPSGRETVAGKRNVSTLLLMTGHPPGPLWAGRATNRVQWLLAAIGAACLALGVELAVDYAWTAGIIPLLMSVIGCLAVGLLILYGTLAFVHVAVTVDAEAMEVRCGHIGVPRRRIRLTEVTSAEFVPSITPQQWGGWGHRWRPEKGTAIIVRRGEGVVLVLDDGKRFTVTVDDAENAVRVIRTHLRALAR</sequence>
<feature type="transmembrane region" description="Helical" evidence="4">
    <location>
        <begin position="271"/>
        <end position="297"/>
    </location>
</feature>
<dbReference type="PANTHER" id="PTHR13789">
    <property type="entry name" value="MONOOXYGENASE"/>
    <property type="match status" value="1"/>
</dbReference>
<reference evidence="6" key="1">
    <citation type="submission" date="2022-10" db="EMBL/GenBank/DDBJ databases">
        <title>The complete genomes of actinobacterial strains from the NBC collection.</title>
        <authorList>
            <person name="Joergensen T.S."/>
            <person name="Alvarez Arevalo M."/>
            <person name="Sterndorff E.B."/>
            <person name="Faurdal D."/>
            <person name="Vuksanovic O."/>
            <person name="Mourched A.-S."/>
            <person name="Charusanti P."/>
            <person name="Shaw S."/>
            <person name="Blin K."/>
            <person name="Weber T."/>
        </authorList>
    </citation>
    <scope>NUCLEOTIDE SEQUENCE</scope>
    <source>
        <strain evidence="6">NBC_00248</strain>
    </source>
</reference>
<dbReference type="Pfam" id="PF01494">
    <property type="entry name" value="FAD_binding_3"/>
    <property type="match status" value="1"/>
</dbReference>
<accession>A0ABZ1TML8</accession>
<keyword evidence="7" id="KW-1185">Reference proteome</keyword>
<feature type="domain" description="FAD-binding" evidence="5">
    <location>
        <begin position="17"/>
        <end position="98"/>
    </location>
</feature>
<feature type="compositionally biased region" description="Basic residues" evidence="3">
    <location>
        <begin position="158"/>
        <end position="167"/>
    </location>
</feature>
<keyword evidence="2" id="KW-0503">Monooxygenase</keyword>
<proteinExistence type="predicted"/>
<evidence type="ECO:0000256" key="1">
    <source>
        <dbReference type="ARBA" id="ARBA00023002"/>
    </source>
</evidence>
<keyword evidence="4" id="KW-0812">Transmembrane</keyword>
<protein>
    <submittedName>
        <fullName evidence="6">FAD-dependent oxidoreductase</fullName>
    </submittedName>
</protein>
<feature type="transmembrane region" description="Helical" evidence="4">
    <location>
        <begin position="242"/>
        <end position="265"/>
    </location>
</feature>
<evidence type="ECO:0000259" key="5">
    <source>
        <dbReference type="Pfam" id="PF01494"/>
    </source>
</evidence>
<dbReference type="InterPro" id="IPR002938">
    <property type="entry name" value="FAD-bd"/>
</dbReference>
<keyword evidence="1" id="KW-0560">Oxidoreductase</keyword>
<gene>
    <name evidence="6" type="ORF">OG517_35240</name>
</gene>
<evidence type="ECO:0000313" key="6">
    <source>
        <dbReference type="EMBL" id="WUQ16256.1"/>
    </source>
</evidence>
<keyword evidence="4" id="KW-1133">Transmembrane helix</keyword>
<feature type="region of interest" description="Disordered" evidence="3">
    <location>
        <begin position="158"/>
        <end position="210"/>
    </location>
</feature>
<organism evidence="6 7">
    <name type="scientific">Streptomyces virginiae</name>
    <name type="common">Streptomyces cinnamonensis</name>
    <dbReference type="NCBI Taxonomy" id="1961"/>
    <lineage>
        <taxon>Bacteria</taxon>
        <taxon>Bacillati</taxon>
        <taxon>Actinomycetota</taxon>
        <taxon>Actinomycetes</taxon>
        <taxon>Kitasatosporales</taxon>
        <taxon>Streptomycetaceae</taxon>
        <taxon>Streptomyces</taxon>
    </lineage>
</organism>